<dbReference type="PANTHER" id="PTHR13793">
    <property type="entry name" value="PHD FINGER PROTEINS"/>
    <property type="match status" value="1"/>
</dbReference>
<dbReference type="PROSITE" id="PS51805">
    <property type="entry name" value="EPHD"/>
    <property type="match status" value="1"/>
</dbReference>
<protein>
    <recommendedName>
        <fullName evidence="12">PHD-type domain-containing protein</fullName>
    </recommendedName>
</protein>
<dbReference type="InterPro" id="IPR001965">
    <property type="entry name" value="Znf_PHD"/>
</dbReference>
<dbReference type="InterPro" id="IPR050701">
    <property type="entry name" value="Histone_Mod_Regulator"/>
</dbReference>
<evidence type="ECO:0000256" key="6">
    <source>
        <dbReference type="ARBA" id="ARBA00023242"/>
    </source>
</evidence>
<dbReference type="AlphaFoldDB" id="A0A1E4RFY3"/>
<evidence type="ECO:0000256" key="7">
    <source>
        <dbReference type="PROSITE-ProRule" id="PRU00146"/>
    </source>
</evidence>
<evidence type="ECO:0000256" key="4">
    <source>
        <dbReference type="ARBA" id="ARBA00022771"/>
    </source>
</evidence>
<dbReference type="InterPro" id="IPR019542">
    <property type="entry name" value="Enhancer_polycomb-like_N"/>
</dbReference>
<keyword evidence="11" id="KW-1185">Reference proteome</keyword>
<dbReference type="SMART" id="SM00249">
    <property type="entry name" value="PHD"/>
    <property type="match status" value="2"/>
</dbReference>
<dbReference type="GO" id="GO:0008270">
    <property type="term" value="F:zinc ion binding"/>
    <property type="evidence" value="ECO:0007669"/>
    <property type="project" value="UniProtKB-KW"/>
</dbReference>
<dbReference type="SUPFAM" id="SSF57903">
    <property type="entry name" value="FYVE/PHD zinc finger"/>
    <property type="match status" value="1"/>
</dbReference>
<dbReference type="CDD" id="cd15492">
    <property type="entry name" value="PHD_BRPF_JADE_like"/>
    <property type="match status" value="1"/>
</dbReference>
<evidence type="ECO:0000259" key="8">
    <source>
        <dbReference type="PROSITE" id="PS50016"/>
    </source>
</evidence>
<evidence type="ECO:0000256" key="2">
    <source>
        <dbReference type="ARBA" id="ARBA00022723"/>
    </source>
</evidence>
<comment type="subcellular location">
    <subcellularLocation>
        <location evidence="1">Nucleus</location>
    </subcellularLocation>
</comment>
<keyword evidence="5" id="KW-0862">Zinc</keyword>
<dbReference type="RefSeq" id="XP_020075237.1">
    <property type="nucleotide sequence ID" value="XM_020219823.1"/>
</dbReference>
<organism evidence="10 11">
    <name type="scientific">Hyphopichia burtonii NRRL Y-1933</name>
    <dbReference type="NCBI Taxonomy" id="984485"/>
    <lineage>
        <taxon>Eukaryota</taxon>
        <taxon>Fungi</taxon>
        <taxon>Dikarya</taxon>
        <taxon>Ascomycota</taxon>
        <taxon>Saccharomycotina</taxon>
        <taxon>Pichiomycetes</taxon>
        <taxon>Debaryomycetaceae</taxon>
        <taxon>Hyphopichia</taxon>
    </lineage>
</organism>
<evidence type="ECO:0000259" key="9">
    <source>
        <dbReference type="PROSITE" id="PS51805"/>
    </source>
</evidence>
<evidence type="ECO:0000256" key="1">
    <source>
        <dbReference type="ARBA" id="ARBA00004123"/>
    </source>
</evidence>
<sequence length="763" mass="89138">MSLDDKNPAYFNFFDTSKPREERDFKEIYPDLDEEQPLKVFVLEESETSNDEQIGHKRIISDLKQPVFTKKTRLSLNEMGIKFPKILHEYGFKEPGKYSNSNDLSYKKPFKLNNNETIQSIIEKKEKLVEYDMDEQDLIYLQNRNNNENNIIKLKPEIFEIMITILENEWLKLELQLSNLNLNSNLSSNNLLTLDDDNNNDKYGNDDGIIQGYYASDQKCAVCNDSDCDSNNAIVFCDGCDIAVHQECYGIAFIPEGEWLCRKCMINTNHKSIECCFCPSKTGAFKQLDNSLWGHVICALWINELYFANPIYMEPIEGIDFIPKNRWKLICYICKQKIGACIQCSNKNCFQAYHVSCAKRSGFYMNMTKGIQGALTNKTSLKSYCDKHSPPFHDSKLVIEGINKTRHFFRDLKILNDENDKLTKNQKFLNKLNNFKWKTENNTPIPPKKFSDILFQKLISLRVEDSTNNNFLISNFFKSSLPQNKKLLDLGYKPNRSKESIWNEIRNICNEICKYWCLKREFRNGSSLIRKNNNLISISSILYGDNNDLNQINEKLNFSEIILNDLNKLIELTNMKLNHQYLENDINNLDLKNFDTCYFPLKNLINITLTSILKKIDNHKFLQNYKFKLNNSTITISEILNKNESYEYESIDDLMKDIESYQNQLLKENKSTTNIVKLANKFSKEINLQLPSLKLIEDKLQNEVRLKIPYVKLDGLKFSFTEKNEKSLLDSMDLSEVDTEDETNDGNFNKIDNEKLFKQFLYG</sequence>
<dbReference type="InterPro" id="IPR013083">
    <property type="entry name" value="Znf_RING/FYVE/PHD"/>
</dbReference>
<proteinExistence type="predicted"/>
<keyword evidence="2" id="KW-0479">Metal-binding</keyword>
<dbReference type="Pfam" id="PF13831">
    <property type="entry name" value="PHD_2"/>
    <property type="match status" value="1"/>
</dbReference>
<dbReference type="PROSITE" id="PS50016">
    <property type="entry name" value="ZF_PHD_2"/>
    <property type="match status" value="1"/>
</dbReference>
<reference evidence="11" key="1">
    <citation type="submission" date="2016-05" db="EMBL/GenBank/DDBJ databases">
        <title>Comparative genomics of biotechnologically important yeasts.</title>
        <authorList>
            <consortium name="DOE Joint Genome Institute"/>
            <person name="Riley R."/>
            <person name="Haridas S."/>
            <person name="Wolfe K.H."/>
            <person name="Lopes M.R."/>
            <person name="Hittinger C.T."/>
            <person name="Goker M."/>
            <person name="Salamov A."/>
            <person name="Wisecaver J."/>
            <person name="Long T.M."/>
            <person name="Aerts A.L."/>
            <person name="Barry K."/>
            <person name="Choi C."/>
            <person name="Clum A."/>
            <person name="Coughlan A.Y."/>
            <person name="Deshpande S."/>
            <person name="Douglass A.P."/>
            <person name="Hanson S.J."/>
            <person name="Klenk H.-P."/>
            <person name="Labutti K."/>
            <person name="Lapidus A."/>
            <person name="Lindquist E."/>
            <person name="Lipzen A."/>
            <person name="Meier-Kolthoff J.P."/>
            <person name="Ohm R.A."/>
            <person name="Otillar R.P."/>
            <person name="Pangilinan J."/>
            <person name="Peng Y."/>
            <person name="Rokas A."/>
            <person name="Rosa C.A."/>
            <person name="Scheuner C."/>
            <person name="Sibirny A.A."/>
            <person name="Slot J.C."/>
            <person name="Stielow J.B."/>
            <person name="Sun H."/>
            <person name="Kurtzman C.P."/>
            <person name="Blackwell M."/>
            <person name="Grigoriev I.V."/>
            <person name="Jeffries T.W."/>
        </authorList>
    </citation>
    <scope>NUCLEOTIDE SEQUENCE [LARGE SCALE GENOMIC DNA]</scope>
    <source>
        <strain evidence="11">NRRL Y-1933</strain>
    </source>
</reference>
<feature type="domain" description="PHD-type" evidence="9">
    <location>
        <begin position="272"/>
        <end position="389"/>
    </location>
</feature>
<accession>A0A1E4RFY3</accession>
<dbReference type="GO" id="GO:0006357">
    <property type="term" value="P:regulation of transcription by RNA polymerase II"/>
    <property type="evidence" value="ECO:0007669"/>
    <property type="project" value="TreeGrafter"/>
</dbReference>
<dbReference type="PANTHER" id="PTHR13793:SF107">
    <property type="entry name" value="BROMODOMAIN-CONTAINING PROTEIN HOMOLOG"/>
    <property type="match status" value="1"/>
</dbReference>
<gene>
    <name evidence="10" type="ORF">HYPBUDRAFT_142507</name>
</gene>
<feature type="domain" description="PHD-type" evidence="8">
    <location>
        <begin position="217"/>
        <end position="267"/>
    </location>
</feature>
<dbReference type="Proteomes" id="UP000095085">
    <property type="component" value="Unassembled WGS sequence"/>
</dbReference>
<keyword evidence="3" id="KW-0677">Repeat</keyword>
<dbReference type="GO" id="GO:0005634">
    <property type="term" value="C:nucleus"/>
    <property type="evidence" value="ECO:0007669"/>
    <property type="project" value="UniProtKB-SubCell"/>
</dbReference>
<dbReference type="Pfam" id="PF10513">
    <property type="entry name" value="EPL1"/>
    <property type="match status" value="1"/>
</dbReference>
<dbReference type="InterPro" id="IPR034732">
    <property type="entry name" value="EPHD"/>
</dbReference>
<dbReference type="InterPro" id="IPR011011">
    <property type="entry name" value="Znf_FYVE_PHD"/>
</dbReference>
<evidence type="ECO:0000313" key="11">
    <source>
        <dbReference type="Proteomes" id="UP000095085"/>
    </source>
</evidence>
<evidence type="ECO:0000256" key="5">
    <source>
        <dbReference type="ARBA" id="ARBA00022833"/>
    </source>
</evidence>
<dbReference type="GeneID" id="30994373"/>
<keyword evidence="6" id="KW-0539">Nucleus</keyword>
<dbReference type="FunFam" id="3.30.40.10:FF:000007">
    <property type="entry name" value="Bromodomain containing 1, isoform CRA_b"/>
    <property type="match status" value="1"/>
</dbReference>
<dbReference type="InterPro" id="IPR019787">
    <property type="entry name" value="Znf_PHD-finger"/>
</dbReference>
<dbReference type="EMBL" id="KV454543">
    <property type="protein sequence ID" value="ODV66170.1"/>
    <property type="molecule type" value="Genomic_DNA"/>
</dbReference>
<dbReference type="STRING" id="984485.A0A1E4RFY3"/>
<keyword evidence="4 7" id="KW-0863">Zinc-finger</keyword>
<dbReference type="Gene3D" id="3.30.40.10">
    <property type="entry name" value="Zinc/RING finger domain, C3HC4 (zinc finger)"/>
    <property type="match status" value="2"/>
</dbReference>
<name>A0A1E4RFY3_9ASCO</name>
<evidence type="ECO:0000313" key="10">
    <source>
        <dbReference type="EMBL" id="ODV66170.1"/>
    </source>
</evidence>
<dbReference type="OrthoDB" id="20839at2759"/>
<evidence type="ECO:0000256" key="3">
    <source>
        <dbReference type="ARBA" id="ARBA00022737"/>
    </source>
</evidence>
<dbReference type="Pfam" id="PF13832">
    <property type="entry name" value="zf-HC5HC2H_2"/>
    <property type="match status" value="1"/>
</dbReference>
<evidence type="ECO:0008006" key="12">
    <source>
        <dbReference type="Google" id="ProtNLM"/>
    </source>
</evidence>